<feature type="domain" description="Homocysteine biosynthesis enzyme sulfur-incorporation" evidence="1">
    <location>
        <begin position="17"/>
        <end position="376"/>
    </location>
</feature>
<dbReference type="Pfam" id="PF01837">
    <property type="entry name" value="HcyBio"/>
    <property type="match status" value="1"/>
</dbReference>
<dbReference type="InterPro" id="IPR002708">
    <property type="entry name" value="HcyBio"/>
</dbReference>
<evidence type="ECO:0000313" key="2">
    <source>
        <dbReference type="EMBL" id="KIX15131.1"/>
    </source>
</evidence>
<evidence type="ECO:0000313" key="3">
    <source>
        <dbReference type="Proteomes" id="UP000032233"/>
    </source>
</evidence>
<name>A0A0D2JHB2_9BACT</name>
<organism evidence="2 3">
    <name type="scientific">Dethiosulfatarculus sandiegensis</name>
    <dbReference type="NCBI Taxonomy" id="1429043"/>
    <lineage>
        <taxon>Bacteria</taxon>
        <taxon>Pseudomonadati</taxon>
        <taxon>Thermodesulfobacteriota</taxon>
        <taxon>Desulfarculia</taxon>
        <taxon>Desulfarculales</taxon>
        <taxon>Desulfarculaceae</taxon>
        <taxon>Dethiosulfatarculus</taxon>
    </lineage>
</organism>
<evidence type="ECO:0000259" key="1">
    <source>
        <dbReference type="Pfam" id="PF01837"/>
    </source>
</evidence>
<proteinExistence type="predicted"/>
<dbReference type="STRING" id="1429043.X474_05115"/>
<comment type="caution">
    <text evidence="2">The sequence shown here is derived from an EMBL/GenBank/DDBJ whole genome shotgun (WGS) entry which is preliminary data.</text>
</comment>
<dbReference type="InParanoid" id="A0A0D2JHB2"/>
<dbReference type="Proteomes" id="UP000032233">
    <property type="component" value="Unassembled WGS sequence"/>
</dbReference>
<accession>A0A0D2JHB2</accession>
<dbReference type="EMBL" id="AZAC01000004">
    <property type="protein sequence ID" value="KIX15131.1"/>
    <property type="molecule type" value="Genomic_DNA"/>
</dbReference>
<protein>
    <recommendedName>
        <fullName evidence="1">Homocysteine biosynthesis enzyme sulfur-incorporation domain-containing protein</fullName>
    </recommendedName>
</protein>
<dbReference type="PATRIC" id="fig|1429043.3.peg.1088"/>
<reference evidence="2 3" key="1">
    <citation type="submission" date="2013-11" db="EMBL/GenBank/DDBJ databases">
        <title>Metagenomic analysis of a methanogenic consortium involved in long chain n-alkane degradation.</title>
        <authorList>
            <person name="Davidova I.A."/>
            <person name="Callaghan A.V."/>
            <person name="Wawrik B."/>
            <person name="Pruitt S."/>
            <person name="Marks C."/>
            <person name="Duncan K.E."/>
            <person name="Suflita J.M."/>
        </authorList>
    </citation>
    <scope>NUCLEOTIDE SEQUENCE [LARGE SCALE GENOMIC DNA]</scope>
    <source>
        <strain evidence="2 3">SPR</strain>
    </source>
</reference>
<gene>
    <name evidence="2" type="ORF">X474_05115</name>
</gene>
<dbReference type="RefSeq" id="WP_044347078.1">
    <property type="nucleotide sequence ID" value="NZ_AZAC01000004.1"/>
</dbReference>
<dbReference type="OrthoDB" id="9765041at2"/>
<dbReference type="AlphaFoldDB" id="A0A0D2JHB2"/>
<keyword evidence="3" id="KW-1185">Reference proteome</keyword>
<sequence>MKRTLEEINAKIRSGKAVVFTAEEVVGLVKEKGVKKAAEQVDVVTTGTFGPMCSSGAYFNIPQSTPKIKIGGGTVSVNGVHAYGGWAAADFCLGATALPPEDPRNEVYPGLFKYGGAHVIEDLVSGKKVKVKIQAHGTDCYPRKEYQAEYGLKDFNNAVLFNPRNAYQLYNVAVNLSDRTIYTYMGVLKPRLGNANYSTAGALSPLLNDPKLATVGIGTRLFFGGSEGYVAWNGTQHVAEPERDEKDLPLSPSATIALIGDLTRMSPRYLRGTSVTGYGVSLSVGVGLPIPIVNEDIMAHAAVSDEDITFPIVDYSEDYPLGRSANLGRISIAELMTGRIQVDAKKIPAGCMASRARAREIALLLKKLVQEGEFLLTRPVAPLPGATLAEM</sequence>